<dbReference type="PROSITE" id="PS51181">
    <property type="entry name" value="PPASE_TENSIN"/>
    <property type="match status" value="1"/>
</dbReference>
<feature type="domain" description="Phosphatase tensin-type" evidence="3">
    <location>
        <begin position="1"/>
        <end position="181"/>
    </location>
</feature>
<accession>A0ABN9KTV7</accession>
<dbReference type="Gene3D" id="2.60.40.1110">
    <property type="match status" value="1"/>
</dbReference>
<evidence type="ECO:0000313" key="5">
    <source>
        <dbReference type="EMBL" id="CAJ0921343.1"/>
    </source>
</evidence>
<dbReference type="InterPro" id="IPR029021">
    <property type="entry name" value="Prot-tyrosine_phosphatase-like"/>
</dbReference>
<dbReference type="SMART" id="SM01326">
    <property type="entry name" value="PTEN_C2"/>
    <property type="match status" value="1"/>
</dbReference>
<evidence type="ECO:0000259" key="3">
    <source>
        <dbReference type="PROSITE" id="PS51181"/>
    </source>
</evidence>
<organism evidence="5 6">
    <name type="scientific">Ranitomeya imitator</name>
    <name type="common">mimic poison frog</name>
    <dbReference type="NCBI Taxonomy" id="111125"/>
    <lineage>
        <taxon>Eukaryota</taxon>
        <taxon>Metazoa</taxon>
        <taxon>Chordata</taxon>
        <taxon>Craniata</taxon>
        <taxon>Vertebrata</taxon>
        <taxon>Euteleostomi</taxon>
        <taxon>Amphibia</taxon>
        <taxon>Batrachia</taxon>
        <taxon>Anura</taxon>
        <taxon>Neobatrachia</taxon>
        <taxon>Hyloidea</taxon>
        <taxon>Dendrobatidae</taxon>
        <taxon>Dendrobatinae</taxon>
        <taxon>Ranitomeya</taxon>
    </lineage>
</organism>
<evidence type="ECO:0000259" key="4">
    <source>
        <dbReference type="PROSITE" id="PS51182"/>
    </source>
</evidence>
<proteinExistence type="predicted"/>
<dbReference type="InterPro" id="IPR014020">
    <property type="entry name" value="Tensin_C2-dom"/>
</dbReference>
<comment type="caution">
    <text evidence="5">The sequence shown here is derived from an EMBL/GenBank/DDBJ whole genome shotgun (WGS) entry which is preliminary data.</text>
</comment>
<dbReference type="InterPro" id="IPR051281">
    <property type="entry name" value="Dual-spec_lipid-protein_phosph"/>
</dbReference>
<dbReference type="Gene3D" id="3.90.190.10">
    <property type="entry name" value="Protein tyrosine phosphatase superfamily"/>
    <property type="match status" value="1"/>
</dbReference>
<feature type="compositionally biased region" description="Basic and acidic residues" evidence="2">
    <location>
        <begin position="402"/>
        <end position="414"/>
    </location>
</feature>
<dbReference type="InterPro" id="IPR029023">
    <property type="entry name" value="Tensin_phosphatase"/>
</dbReference>
<dbReference type="EMBL" id="CAUEEQ010001958">
    <property type="protein sequence ID" value="CAJ0921343.1"/>
    <property type="molecule type" value="Genomic_DNA"/>
</dbReference>
<dbReference type="Proteomes" id="UP001176940">
    <property type="component" value="Unassembled WGS sequence"/>
</dbReference>
<dbReference type="InterPro" id="IPR035892">
    <property type="entry name" value="C2_domain_sf"/>
</dbReference>
<gene>
    <name evidence="5" type="ORF">RIMI_LOCUS1496100</name>
</gene>
<keyword evidence="6" id="KW-1185">Reference proteome</keyword>
<name>A0ABN9KTV7_9NEOB</name>
<reference evidence="5" key="1">
    <citation type="submission" date="2023-07" db="EMBL/GenBank/DDBJ databases">
        <authorList>
            <person name="Stuckert A."/>
        </authorList>
    </citation>
    <scope>NUCLEOTIDE SEQUENCE</scope>
</reference>
<sequence>MSFPAEGVESALKNNIEDVRLYLDAKHPGSYAVYNLCLRKYRPSRFHNRVSECGWPGRRAPNLVNLYSICKNIHLWLKQNPKNVCIVHCLDGRAASAVVVCSFLCFCRLFTTAEAAVYMFSMKRCPPGIWPSHKSDVFAGNQGKHRVTKRRAALSNPMFTLVTIVKVKKNNHYILTYRCLSSALCFSGLAVSTAAGKQSGDVTALLSGCPALTARAEKQSAGDRQRYIEYMCDMMAEEPIIPHSKPILIKAIAMTPVPLFSKLRNGCRPFCEVYVGDERVATTSQEYDKMRDFRSEDGKAEIPLDVTVQGDVLIVIYHARSTLGGRLQAKSSGSSSDSDVGGRPCFLTENTDKLVKGVRASVGLKDEKAAKSLEDIMFGGLEEKRKRTFPVNSRIKALIEKEWRKPEKSGKPELPRQPGSTAQYEAEISPAEHSPEPPSSDEQNQNNFFQTLDWQGTYTVQQL</sequence>
<feature type="compositionally biased region" description="Polar residues" evidence="2">
    <location>
        <begin position="441"/>
        <end position="463"/>
    </location>
</feature>
<dbReference type="PANTHER" id="PTHR12305">
    <property type="entry name" value="PHOSPHATASE WITH HOMOLOGY TO TENSIN"/>
    <property type="match status" value="1"/>
</dbReference>
<feature type="domain" description="C2 tensin-type" evidence="4">
    <location>
        <begin position="244"/>
        <end position="402"/>
    </location>
</feature>
<dbReference type="SUPFAM" id="SSF52799">
    <property type="entry name" value="(Phosphotyrosine protein) phosphatases II"/>
    <property type="match status" value="1"/>
</dbReference>
<keyword evidence="1" id="KW-0378">Hydrolase</keyword>
<dbReference type="PANTHER" id="PTHR12305:SF94">
    <property type="entry name" value="PHOSPHATIDYLINOSITOL-3,4,5-TRISPHOSPHATE 3-PHOSPHATASE"/>
    <property type="match status" value="1"/>
</dbReference>
<protein>
    <submittedName>
        <fullName evidence="5">Uncharacterized protein</fullName>
    </submittedName>
</protein>
<dbReference type="PROSITE" id="PS51182">
    <property type="entry name" value="C2_TENSIN"/>
    <property type="match status" value="1"/>
</dbReference>
<evidence type="ECO:0000313" key="6">
    <source>
        <dbReference type="Proteomes" id="UP001176940"/>
    </source>
</evidence>
<dbReference type="SUPFAM" id="SSF49562">
    <property type="entry name" value="C2 domain (Calcium/lipid-binding domain, CaLB)"/>
    <property type="match status" value="1"/>
</dbReference>
<feature type="region of interest" description="Disordered" evidence="2">
    <location>
        <begin position="402"/>
        <end position="463"/>
    </location>
</feature>
<evidence type="ECO:0000256" key="2">
    <source>
        <dbReference type="SAM" id="MobiDB-lite"/>
    </source>
</evidence>
<evidence type="ECO:0000256" key="1">
    <source>
        <dbReference type="ARBA" id="ARBA00022801"/>
    </source>
</evidence>
<dbReference type="Pfam" id="PF10409">
    <property type="entry name" value="PTEN_C2"/>
    <property type="match status" value="1"/>
</dbReference>